<dbReference type="VEuPathDB" id="AmoebaDB:NF0102190"/>
<feature type="compositionally biased region" description="Basic and acidic residues" evidence="1">
    <location>
        <begin position="264"/>
        <end position="274"/>
    </location>
</feature>
<dbReference type="RefSeq" id="XP_044560682.1">
    <property type="nucleotide sequence ID" value="XM_044708805.1"/>
</dbReference>
<feature type="compositionally biased region" description="Polar residues" evidence="1">
    <location>
        <begin position="135"/>
        <end position="157"/>
    </location>
</feature>
<accession>A0A6A5BSU3</accession>
<feature type="compositionally biased region" description="Low complexity" evidence="1">
    <location>
        <begin position="419"/>
        <end position="442"/>
    </location>
</feature>
<name>A0A6A5BSU3_NAEFO</name>
<feature type="region of interest" description="Disordered" evidence="1">
    <location>
        <begin position="241"/>
        <end position="295"/>
    </location>
</feature>
<dbReference type="GeneID" id="68112514"/>
<dbReference type="EMBL" id="VFQX01000043">
    <property type="protein sequence ID" value="KAF0975969.1"/>
    <property type="molecule type" value="Genomic_DNA"/>
</dbReference>
<protein>
    <submittedName>
        <fullName evidence="2">Uncharacterized protein</fullName>
    </submittedName>
</protein>
<proteinExistence type="predicted"/>
<feature type="compositionally biased region" description="Polar residues" evidence="1">
    <location>
        <begin position="517"/>
        <end position="527"/>
    </location>
</feature>
<feature type="compositionally biased region" description="Basic and acidic residues" evidence="1">
    <location>
        <begin position="452"/>
        <end position="478"/>
    </location>
</feature>
<feature type="region of interest" description="Disordered" evidence="1">
    <location>
        <begin position="416"/>
        <end position="488"/>
    </location>
</feature>
<feature type="compositionally biased region" description="Polar residues" evidence="1">
    <location>
        <begin position="99"/>
        <end position="126"/>
    </location>
</feature>
<comment type="caution">
    <text evidence="2">The sequence shown here is derived from an EMBL/GenBank/DDBJ whole genome shotgun (WGS) entry which is preliminary data.</text>
</comment>
<feature type="region of interest" description="Disordered" evidence="1">
    <location>
        <begin position="363"/>
        <end position="400"/>
    </location>
</feature>
<gene>
    <name evidence="2" type="ORF">FDP41_005296</name>
</gene>
<dbReference type="Proteomes" id="UP000444721">
    <property type="component" value="Unassembled WGS sequence"/>
</dbReference>
<feature type="compositionally biased region" description="Polar residues" evidence="1">
    <location>
        <begin position="59"/>
        <end position="68"/>
    </location>
</feature>
<feature type="region of interest" description="Disordered" evidence="1">
    <location>
        <begin position="503"/>
        <end position="527"/>
    </location>
</feature>
<sequence>MGSRFSKKSKIEPESRTAPRFNSLRQLETEKSEDYHNVHPNTARVRSKSNGWIDEHEQPSTSGKTSVHTSSFSSASSFSTASSQSSSNERNLTDKVEKGSSSAWSTPHTQSLPQNIDTINRNLQFDSSRKRKHSSSPAIHSVQTQQQTIPVPSSQSDVGVPARCSKPSQTKANPTVVCADQVETSCNSKCATCAQFEQPKGDVPTLRDDVELVYLNSQPRTSKGSTTSEGHAETILKAKKSQETSGNIALEKTPSLHPGIDKTLQQERENERDKRRLARKRAGKQNEAISVHQHQGEHFDVSSLFSSNFNFNNTLSTNTPPSHYSSSNSKRDQMTTKTSISNNALQYQKNWFDSIFCRAENAHETSNDGDSSSQGWDNQSSSYSNSSTNSTKRKHKDIEKRRVSFSTQTIITCVESDETSSISSHSSSTASKTSRSQSSSESNGVPLIAVSRAEHCRDPPTSRSINEERRKRVQEKLKQRTSISAHSQHFENAHPRFHKTSPNTNYHQHPHQRTKKFPNSSLMSPSSTTRHTLSVALTSSTVARLHTRETTRFVHR</sequence>
<evidence type="ECO:0000256" key="1">
    <source>
        <dbReference type="SAM" id="MobiDB-lite"/>
    </source>
</evidence>
<keyword evidence="3" id="KW-1185">Reference proteome</keyword>
<dbReference type="OrthoDB" id="10636956at2759"/>
<reference evidence="2 3" key="1">
    <citation type="journal article" date="2019" name="Sci. Rep.">
        <title>Nanopore sequencing improves the draft genome of the human pathogenic amoeba Naegleria fowleri.</title>
        <authorList>
            <person name="Liechti N."/>
            <person name="Schurch N."/>
            <person name="Bruggmann R."/>
            <person name="Wittwer M."/>
        </authorList>
    </citation>
    <scope>NUCLEOTIDE SEQUENCE [LARGE SCALE GENOMIC DNA]</scope>
    <source>
        <strain evidence="2 3">ATCC 30894</strain>
    </source>
</reference>
<organism evidence="2 3">
    <name type="scientific">Naegleria fowleri</name>
    <name type="common">Brain eating amoeba</name>
    <dbReference type="NCBI Taxonomy" id="5763"/>
    <lineage>
        <taxon>Eukaryota</taxon>
        <taxon>Discoba</taxon>
        <taxon>Heterolobosea</taxon>
        <taxon>Tetramitia</taxon>
        <taxon>Eutetramitia</taxon>
        <taxon>Vahlkampfiidae</taxon>
        <taxon>Naegleria</taxon>
    </lineage>
</organism>
<feature type="region of interest" description="Disordered" evidence="1">
    <location>
        <begin position="1"/>
        <end position="171"/>
    </location>
</feature>
<evidence type="ECO:0000313" key="2">
    <source>
        <dbReference type="EMBL" id="KAF0975969.1"/>
    </source>
</evidence>
<dbReference type="VEuPathDB" id="AmoebaDB:NfTy_053070"/>
<feature type="compositionally biased region" description="Basic and acidic residues" evidence="1">
    <location>
        <begin position="27"/>
        <end position="37"/>
    </location>
</feature>
<feature type="compositionally biased region" description="Low complexity" evidence="1">
    <location>
        <begin position="69"/>
        <end position="87"/>
    </location>
</feature>
<feature type="compositionally biased region" description="Low complexity" evidence="1">
    <location>
        <begin position="368"/>
        <end position="390"/>
    </location>
</feature>
<dbReference type="VEuPathDB" id="AmoebaDB:FDP41_005296"/>
<evidence type="ECO:0000313" key="3">
    <source>
        <dbReference type="Proteomes" id="UP000444721"/>
    </source>
</evidence>
<feature type="region of interest" description="Disordered" evidence="1">
    <location>
        <begin position="316"/>
        <end position="337"/>
    </location>
</feature>
<dbReference type="AlphaFoldDB" id="A0A6A5BSU3"/>